<proteinExistence type="predicted"/>
<gene>
    <name evidence="1" type="ORF">HYPSUDRAFT_46001</name>
</gene>
<dbReference type="Proteomes" id="UP000054270">
    <property type="component" value="Unassembled WGS sequence"/>
</dbReference>
<reference evidence="2" key="1">
    <citation type="submission" date="2014-04" db="EMBL/GenBank/DDBJ databases">
        <title>Evolutionary Origins and Diversification of the Mycorrhizal Mutualists.</title>
        <authorList>
            <consortium name="DOE Joint Genome Institute"/>
            <consortium name="Mycorrhizal Genomics Consortium"/>
            <person name="Kohler A."/>
            <person name="Kuo A."/>
            <person name="Nagy L.G."/>
            <person name="Floudas D."/>
            <person name="Copeland A."/>
            <person name="Barry K.W."/>
            <person name="Cichocki N."/>
            <person name="Veneault-Fourrey C."/>
            <person name="LaButti K."/>
            <person name="Lindquist E.A."/>
            <person name="Lipzen A."/>
            <person name="Lundell T."/>
            <person name="Morin E."/>
            <person name="Murat C."/>
            <person name="Riley R."/>
            <person name="Ohm R."/>
            <person name="Sun H."/>
            <person name="Tunlid A."/>
            <person name="Henrissat B."/>
            <person name="Grigoriev I.V."/>
            <person name="Hibbett D.S."/>
            <person name="Martin F."/>
        </authorList>
    </citation>
    <scope>NUCLEOTIDE SEQUENCE [LARGE SCALE GENOMIC DNA]</scope>
    <source>
        <strain evidence="2">FD-334 SS-4</strain>
    </source>
</reference>
<sequence>MWTRTNDVPEMVFGFIFSHNRKLAWANKHNIFPDRHPLHRTEKALKEIARRLPASFRRVALVHDAKSPVICLVICSNKTEAELAKAKDPDILRIYHDVVGIERTPGW</sequence>
<dbReference type="OrthoDB" id="3016337at2759"/>
<name>A0A0D2PC01_HYPSF</name>
<evidence type="ECO:0000313" key="2">
    <source>
        <dbReference type="Proteomes" id="UP000054270"/>
    </source>
</evidence>
<protein>
    <submittedName>
        <fullName evidence="1">Uncharacterized protein</fullName>
    </submittedName>
</protein>
<accession>A0A0D2PC01</accession>
<evidence type="ECO:0000313" key="1">
    <source>
        <dbReference type="EMBL" id="KJA17820.1"/>
    </source>
</evidence>
<organism evidence="1 2">
    <name type="scientific">Hypholoma sublateritium (strain FD-334 SS-4)</name>
    <dbReference type="NCBI Taxonomy" id="945553"/>
    <lineage>
        <taxon>Eukaryota</taxon>
        <taxon>Fungi</taxon>
        <taxon>Dikarya</taxon>
        <taxon>Basidiomycota</taxon>
        <taxon>Agaricomycotina</taxon>
        <taxon>Agaricomycetes</taxon>
        <taxon>Agaricomycetidae</taxon>
        <taxon>Agaricales</taxon>
        <taxon>Agaricineae</taxon>
        <taxon>Strophariaceae</taxon>
        <taxon>Hypholoma</taxon>
    </lineage>
</organism>
<keyword evidence="2" id="KW-1185">Reference proteome</keyword>
<dbReference type="AlphaFoldDB" id="A0A0D2PC01"/>
<dbReference type="EMBL" id="KN817598">
    <property type="protein sequence ID" value="KJA17820.1"/>
    <property type="molecule type" value="Genomic_DNA"/>
</dbReference>